<evidence type="ECO:0000313" key="3">
    <source>
        <dbReference type="Proteomes" id="UP000664277"/>
    </source>
</evidence>
<dbReference type="AlphaFoldDB" id="A0A8J7PI31"/>
<proteinExistence type="predicted"/>
<evidence type="ECO:0000313" key="2">
    <source>
        <dbReference type="EMBL" id="MBN8660738.1"/>
    </source>
</evidence>
<dbReference type="Proteomes" id="UP000664277">
    <property type="component" value="Unassembled WGS sequence"/>
</dbReference>
<comment type="caution">
    <text evidence="2">The sequence shown here is derived from an EMBL/GenBank/DDBJ whole genome shotgun (WGS) entry which is preliminary data.</text>
</comment>
<gene>
    <name evidence="2" type="ORF">J0M35_10265</name>
</gene>
<evidence type="ECO:0000259" key="1">
    <source>
        <dbReference type="Pfam" id="PF14403"/>
    </source>
</evidence>
<dbReference type="InterPro" id="IPR025841">
    <property type="entry name" value="CP_ATPgrasp_2"/>
</dbReference>
<dbReference type="Pfam" id="PF14403">
    <property type="entry name" value="CP_ATPgrasp_2"/>
    <property type="match status" value="1"/>
</dbReference>
<reference evidence="2" key="1">
    <citation type="submission" date="2021-02" db="EMBL/GenBank/DDBJ databases">
        <title>Genome-Resolved Metagenomics of a Microbial Community Performing Photosynthetic Biological Nutrient Removal.</title>
        <authorList>
            <person name="Mcdaniel E.A."/>
        </authorList>
    </citation>
    <scope>NUCLEOTIDE SEQUENCE</scope>
    <source>
        <strain evidence="2">UWPOB_OBS1</strain>
    </source>
</reference>
<dbReference type="EMBL" id="JAFLCK010000013">
    <property type="protein sequence ID" value="MBN8660738.1"/>
    <property type="molecule type" value="Genomic_DNA"/>
</dbReference>
<name>A0A8J7PI31_9BACT</name>
<organism evidence="2 3">
    <name type="scientific">Candidatus Obscuribacter phosphatis</name>
    <dbReference type="NCBI Taxonomy" id="1906157"/>
    <lineage>
        <taxon>Bacteria</taxon>
        <taxon>Bacillati</taxon>
        <taxon>Candidatus Melainabacteria</taxon>
        <taxon>Candidatus Obscuribacterales</taxon>
        <taxon>Candidatus Obscuribacteraceae</taxon>
        <taxon>Candidatus Obscuribacter</taxon>
    </lineage>
</organism>
<feature type="domain" description="Circularly permuted ATP-grasp type 2" evidence="1">
    <location>
        <begin position="320"/>
        <end position="451"/>
    </location>
</feature>
<accession>A0A8J7PI31</accession>
<protein>
    <submittedName>
        <fullName evidence="2">Circularly permuted type 2 ATP-grasp protein</fullName>
    </submittedName>
</protein>
<sequence length="507" mass="58000">MVTSKEENLNWQDYSVSKKVSLDNYVEKLLLPLALYKQMPLCHEAVADFLQRPQSERVDLQKAFFKELDDSALMTPYCGFIAKTKLEALRADLEIYSRCMLYLARLAAHGGAFTIEQDKYLKALKPERLAALKSALATSKLNYAECPDGQRLFTHIDRQPLYAEMGIDIMSSGDNLMLAEFQVRYTSPYPHLLAKFFDAYKRLVPDLFERFKPQRERFADRRALFIETAYERMSSIMDGAPERLLIDAWAYLENYGANWKALADSANMTYTLFDDFKKEQNLTERKFRRSNIFVFNQPSLHLLDPDEAVFQPINSEKLETYPELAWPGLARKVCDGSAYFLNSPVTDLINDKALYSFLPDLAALLYGKEPTLPVIEAVPAWSLADPATPDRDMLEVVRANQADYVITHRYLEGGLGIRVGAKETEEEWSSFLDTFVADRPYLYVYRKYFKMEPDVALRLLVSSLGQDAQLSSEPEMAFTDTVYGRFSPDGHITSETAWCFGVFAGEL</sequence>